<dbReference type="RefSeq" id="WP_073505662.1">
    <property type="nucleotide sequence ID" value="NZ_CP018199.1"/>
</dbReference>
<dbReference type="AlphaFoldDB" id="A0A9Q6MVE9"/>
<dbReference type="PANTHER" id="PTHR12526">
    <property type="entry name" value="GLYCOSYLTRANSFERASE"/>
    <property type="match status" value="1"/>
</dbReference>
<comment type="caution">
    <text evidence="2">The sequence shown here is derived from an EMBL/GenBank/DDBJ whole genome shotgun (WGS) entry which is preliminary data.</text>
</comment>
<reference evidence="2 3" key="1">
    <citation type="journal article" date="2016" name="Front. Microbiol.">
        <title>Comprehensive Phylogenetic Analysis of Bovine Non-aureus Staphylococci Species Based on Whole-Genome Sequencing.</title>
        <authorList>
            <person name="Naushad S."/>
            <person name="Barkema H.W."/>
            <person name="Luby C."/>
            <person name="Condas L.A."/>
            <person name="Nobrega D.B."/>
            <person name="Carson D.A."/>
            <person name="De Buck J."/>
        </authorList>
    </citation>
    <scope>NUCLEOTIDE SEQUENCE [LARGE SCALE GENOMIC DNA]</scope>
    <source>
        <strain evidence="2 3">SNUC 1231</strain>
    </source>
</reference>
<dbReference type="EMBL" id="PZFQ01000014">
    <property type="protein sequence ID" value="PTI76050.1"/>
    <property type="molecule type" value="Genomic_DNA"/>
</dbReference>
<sequence>MKSITFFMHNVYAMGGTVKSISQLANTLAEKGHSVEIISVFKGNDRPYFDLHNSIKIKPLINYQLHPLNIKDLVFNRISKYTSFSNPRLLSQYEPGINQFSHYIEKKMIKAIHKVNTDVIVGTRASFNILIAKYASKSVDKVGMEHMNLDAHPEAYQREILNAYTYLDKVTTLTSADQQKYQTYIQTPVFVVPNILNEPRFNKTKEKLITAAGRLEFEKGFDLLIKSINPIQQIVRQFGYQVHIYGSGQEAAELQQLIDQYQLHDIVKLQGSTQQLNEKLSISEITVIPSRNEGFGMVILEAMNQSNIVVSFDGNVGPDSIIKNNVNGYLVEHDNVDALSNKLRRLINQEFKETVIIHNAYQTVKAYAPDAIYQKFETLLNYNAPH</sequence>
<dbReference type="Gene3D" id="3.40.50.2000">
    <property type="entry name" value="Glycogen Phosphorylase B"/>
    <property type="match status" value="2"/>
</dbReference>
<name>A0A9Q6MVE9_9STAP</name>
<proteinExistence type="predicted"/>
<evidence type="ECO:0000313" key="3">
    <source>
        <dbReference type="Proteomes" id="UP000241960"/>
    </source>
</evidence>
<dbReference type="CDD" id="cd03820">
    <property type="entry name" value="GT4_AmsD-like"/>
    <property type="match status" value="1"/>
</dbReference>
<protein>
    <submittedName>
        <fullName evidence="2">Glycosyltransferase family 4 protein</fullName>
    </submittedName>
</protein>
<accession>A0A9Q6MVE9</accession>
<evidence type="ECO:0000259" key="1">
    <source>
        <dbReference type="Pfam" id="PF00534"/>
    </source>
</evidence>
<dbReference type="Proteomes" id="UP000241960">
    <property type="component" value="Unassembled WGS sequence"/>
</dbReference>
<gene>
    <name evidence="2" type="ORF">BU058_05585</name>
</gene>
<evidence type="ECO:0000313" key="2">
    <source>
        <dbReference type="EMBL" id="PTI76050.1"/>
    </source>
</evidence>
<dbReference type="PANTHER" id="PTHR12526:SF630">
    <property type="entry name" value="GLYCOSYLTRANSFERASE"/>
    <property type="match status" value="1"/>
</dbReference>
<dbReference type="SUPFAM" id="SSF53756">
    <property type="entry name" value="UDP-Glycosyltransferase/glycogen phosphorylase"/>
    <property type="match status" value="1"/>
</dbReference>
<dbReference type="GO" id="GO:0016757">
    <property type="term" value="F:glycosyltransferase activity"/>
    <property type="evidence" value="ECO:0007669"/>
    <property type="project" value="InterPro"/>
</dbReference>
<dbReference type="InterPro" id="IPR001296">
    <property type="entry name" value="Glyco_trans_1"/>
</dbReference>
<dbReference type="Pfam" id="PF00534">
    <property type="entry name" value="Glycos_transf_1"/>
    <property type="match status" value="1"/>
</dbReference>
<organism evidence="2 3">
    <name type="scientific">Staphylococcus succinus</name>
    <dbReference type="NCBI Taxonomy" id="61015"/>
    <lineage>
        <taxon>Bacteria</taxon>
        <taxon>Bacillati</taxon>
        <taxon>Bacillota</taxon>
        <taxon>Bacilli</taxon>
        <taxon>Bacillales</taxon>
        <taxon>Staphylococcaceae</taxon>
        <taxon>Staphylococcus</taxon>
    </lineage>
</organism>
<feature type="domain" description="Glycosyl transferase family 1" evidence="1">
    <location>
        <begin position="202"/>
        <end position="362"/>
    </location>
</feature>